<evidence type="ECO:0000259" key="4">
    <source>
        <dbReference type="SMART" id="SM00822"/>
    </source>
</evidence>
<keyword evidence="6" id="KW-1185">Reference proteome</keyword>
<dbReference type="PANTHER" id="PTHR44196">
    <property type="entry name" value="DEHYDROGENASE/REDUCTASE SDR FAMILY MEMBER 7B"/>
    <property type="match status" value="1"/>
</dbReference>
<dbReference type="PRINTS" id="PR00081">
    <property type="entry name" value="GDHRDH"/>
</dbReference>
<evidence type="ECO:0000313" key="6">
    <source>
        <dbReference type="Proteomes" id="UP001432128"/>
    </source>
</evidence>
<dbReference type="InterPro" id="IPR057313">
    <property type="entry name" value="Maqu_2507-like"/>
</dbReference>
<dbReference type="RefSeq" id="WP_328855972.1">
    <property type="nucleotide sequence ID" value="NZ_CP108021.1"/>
</dbReference>
<dbReference type="KEGG" id="whr:OG579_11060"/>
<accession>A0AAU4JWY7</accession>
<reference evidence="5 6" key="1">
    <citation type="submission" date="2022-10" db="EMBL/GenBank/DDBJ databases">
        <title>The complete genomes of actinobacterial strains from the NBC collection.</title>
        <authorList>
            <person name="Joergensen T.S."/>
            <person name="Alvarez Arevalo M."/>
            <person name="Sterndorff E.B."/>
            <person name="Faurdal D."/>
            <person name="Vuksanovic O."/>
            <person name="Mourched A.-S."/>
            <person name="Charusanti P."/>
            <person name="Shaw S."/>
            <person name="Blin K."/>
            <person name="Weber T."/>
        </authorList>
    </citation>
    <scope>NUCLEOTIDE SEQUENCE [LARGE SCALE GENOMIC DNA]</scope>
    <source>
        <strain evidence="5 6">NBC_00319</strain>
    </source>
</reference>
<dbReference type="SUPFAM" id="SSF51735">
    <property type="entry name" value="NAD(P)-binding Rossmann-fold domains"/>
    <property type="match status" value="2"/>
</dbReference>
<keyword evidence="2" id="KW-0560">Oxidoreductase</keyword>
<gene>
    <name evidence="5" type="ORF">OG579_11060</name>
</gene>
<dbReference type="Gene3D" id="3.40.50.720">
    <property type="entry name" value="NAD(P)-binding Rossmann-like Domain"/>
    <property type="match status" value="2"/>
</dbReference>
<evidence type="ECO:0000313" key="5">
    <source>
        <dbReference type="EMBL" id="WUM18299.1"/>
    </source>
</evidence>
<dbReference type="NCBIfam" id="NF005539">
    <property type="entry name" value="PRK07201.1"/>
    <property type="match status" value="1"/>
</dbReference>
<dbReference type="InterPro" id="IPR002347">
    <property type="entry name" value="SDR_fam"/>
</dbReference>
<organism evidence="5 6">
    <name type="scientific">Williamsia herbipolensis</name>
    <dbReference type="NCBI Taxonomy" id="1603258"/>
    <lineage>
        <taxon>Bacteria</taxon>
        <taxon>Bacillati</taxon>
        <taxon>Actinomycetota</taxon>
        <taxon>Actinomycetes</taxon>
        <taxon>Mycobacteriales</taxon>
        <taxon>Nocardiaceae</taxon>
        <taxon>Williamsia</taxon>
    </lineage>
</organism>
<dbReference type="EMBL" id="CP108021">
    <property type="protein sequence ID" value="WUM18299.1"/>
    <property type="molecule type" value="Genomic_DNA"/>
</dbReference>
<dbReference type="InterPro" id="IPR036291">
    <property type="entry name" value="NAD(P)-bd_dom_sf"/>
</dbReference>
<dbReference type="AlphaFoldDB" id="A0AAU4JWY7"/>
<proteinExistence type="inferred from homology"/>
<name>A0AAU4JWY7_9NOCA</name>
<dbReference type="Proteomes" id="UP001432128">
    <property type="component" value="Chromosome"/>
</dbReference>
<dbReference type="GO" id="GO:0016491">
    <property type="term" value="F:oxidoreductase activity"/>
    <property type="evidence" value="ECO:0007669"/>
    <property type="project" value="UniProtKB-KW"/>
</dbReference>
<dbReference type="Pfam" id="PF00106">
    <property type="entry name" value="adh_short"/>
    <property type="match status" value="1"/>
</dbReference>
<dbReference type="InterPro" id="IPR057326">
    <property type="entry name" value="KR_dom"/>
</dbReference>
<dbReference type="PANTHER" id="PTHR44196:SF1">
    <property type="entry name" value="DEHYDROGENASE_REDUCTASE SDR FAMILY MEMBER 7B"/>
    <property type="match status" value="1"/>
</dbReference>
<dbReference type="Pfam" id="PF07993">
    <property type="entry name" value="NAD_binding_4"/>
    <property type="match status" value="1"/>
</dbReference>
<feature type="region of interest" description="Disordered" evidence="3">
    <location>
        <begin position="626"/>
        <end position="656"/>
    </location>
</feature>
<evidence type="ECO:0000256" key="3">
    <source>
        <dbReference type="SAM" id="MobiDB-lite"/>
    </source>
</evidence>
<feature type="domain" description="Ketoreductase" evidence="4">
    <location>
        <begin position="368"/>
        <end position="552"/>
    </location>
</feature>
<dbReference type="SMART" id="SM00822">
    <property type="entry name" value="PKS_KR"/>
    <property type="match status" value="1"/>
</dbReference>
<evidence type="ECO:0000256" key="1">
    <source>
        <dbReference type="ARBA" id="ARBA00006484"/>
    </source>
</evidence>
<dbReference type="CDD" id="cd05263">
    <property type="entry name" value="MupV_like_SDR_e"/>
    <property type="match status" value="1"/>
</dbReference>
<dbReference type="PRINTS" id="PR00080">
    <property type="entry name" value="SDRFAMILY"/>
</dbReference>
<dbReference type="GO" id="GO:0016020">
    <property type="term" value="C:membrane"/>
    <property type="evidence" value="ECO:0007669"/>
    <property type="project" value="TreeGrafter"/>
</dbReference>
<protein>
    <submittedName>
        <fullName evidence="5">SDR family oxidoreductase</fullName>
    </submittedName>
</protein>
<comment type="similarity">
    <text evidence="1">Belongs to the short-chain dehydrogenases/reductases (SDR) family.</text>
</comment>
<dbReference type="PROSITE" id="PS00061">
    <property type="entry name" value="ADH_SHORT"/>
    <property type="match status" value="1"/>
</dbReference>
<evidence type="ECO:0000256" key="2">
    <source>
        <dbReference type="ARBA" id="ARBA00023002"/>
    </source>
</evidence>
<sequence>MSTYIVTGATGFLGRRVVARLLEREPAATVHALVRASSVPRIERMASEWVGGDRVHPLVGDLTQPELGLGDEPPAADHIIHLGAVYDMTASAAQSEAANVQGTKAVIDLALRLDAVLHHVSSVAVAGDHVGPFTEDDFDLGQGLPSPYHETKYMAEKMVRDAVGLRWRVYRPAIVVGDSETGEMDKIDGPYYFFTAIRLLGALPHLLPAVVPEVGDTNVVPVDYVASAMVELIHASGLDHRAFHLVNPRPQSTREIFGALAKAAGAPTVVGSVPAPISTGALRLSELPGIKIARDLLLDQVGIPPVVIDHLTFPSVFSSEKTQKALAGSGLAVPEFSHYADVLWRYWFTELDPNRARRPNPAGELAGRRVMITGGSSGIGLATAHKAARRGARVILVARGAEDLEAAVDEIRASGGDAHGYPCDITDDESVDMMVKSVLDEHDHVDFLVNNAGRSIRRGVVYSTERMHDFERTMSVNYFGAVRLVLALLPGMRERRFGHIVNISSIGVQTKVPRFSAYVASKAALDAFSDVIASEVHDDGITFTSIKMPLVRTPMIAPTTIYQSLPTSSPDDAADMVIRALEKRPVRIDTPVGTIAEFTGMFAPRFKNALLHQAYRLFPESAAAKGEKPVESSTGADKAGKKSSRPPVPVPNAGLPESAKRIARLIPGVYW</sequence>
<dbReference type="CDD" id="cd05233">
    <property type="entry name" value="SDR_c"/>
    <property type="match status" value="1"/>
</dbReference>
<dbReference type="InterPro" id="IPR020904">
    <property type="entry name" value="Sc_DH/Rdtase_CS"/>
</dbReference>
<dbReference type="InterPro" id="IPR013120">
    <property type="entry name" value="FAR_NAD-bd"/>
</dbReference>